<accession>A0A077AVP6</accession>
<dbReference type="Proteomes" id="UP000028926">
    <property type="component" value="Chromosome"/>
</dbReference>
<reference evidence="1 2" key="1">
    <citation type="submission" date="2014-07" db="EMBL/GenBank/DDBJ databases">
        <title>Comparative genomic insights into amoeba endosymbionts belonging to the families of Holosporaceae and Candidatus Midichloriaceae within Rickettsiales.</title>
        <authorList>
            <person name="Wang Z."/>
            <person name="Wu M."/>
        </authorList>
    </citation>
    <scope>NUCLEOTIDE SEQUENCE [LARGE SCALE GENOMIC DNA]</scope>
    <source>
        <strain evidence="1">PRA3</strain>
    </source>
</reference>
<keyword evidence="2" id="KW-1185">Reference proteome</keyword>
<dbReference type="AlphaFoldDB" id="A0A077AVP6"/>
<dbReference type="EMBL" id="CP008941">
    <property type="protein sequence ID" value="AIK96456.1"/>
    <property type="molecule type" value="Genomic_DNA"/>
</dbReference>
<dbReference type="KEGG" id="paca:ID47_06430"/>
<protein>
    <submittedName>
        <fullName evidence="1">Uncharacterized protein</fullName>
    </submittedName>
</protein>
<evidence type="ECO:0000313" key="1">
    <source>
        <dbReference type="EMBL" id="AIK96456.1"/>
    </source>
</evidence>
<evidence type="ECO:0000313" key="2">
    <source>
        <dbReference type="Proteomes" id="UP000028926"/>
    </source>
</evidence>
<organism evidence="1 2">
    <name type="scientific">Candidatus Odyssella acanthamoebae</name>
    <dbReference type="NCBI Taxonomy" id="91604"/>
    <lineage>
        <taxon>Bacteria</taxon>
        <taxon>Pseudomonadati</taxon>
        <taxon>Pseudomonadota</taxon>
        <taxon>Alphaproteobacteria</taxon>
        <taxon>Holosporales</taxon>
        <taxon>Candidatus Paracaedibacteraceae</taxon>
        <taxon>Candidatus Odyssella</taxon>
    </lineage>
</organism>
<sequence length="60" mass="6786">MLGKGINVVFSSAWNNFDHTVSRLQKLGLADSLKGTKISKDFAWYKRLYRVNSLGRAGLR</sequence>
<name>A0A077AVP6_9PROT</name>
<proteinExistence type="predicted"/>
<gene>
    <name evidence="1" type="ORF">ID47_06430</name>
</gene>
<dbReference type="STRING" id="91604.ID47_06430"/>
<dbReference type="HOGENOM" id="CLU_2932712_0_0_5"/>